<evidence type="ECO:0000313" key="2">
    <source>
        <dbReference type="EMBL" id="CUO45391.1"/>
    </source>
</evidence>
<dbReference type="EMBL" id="CYZN01000021">
    <property type="protein sequence ID" value="CUO45391.1"/>
    <property type="molecule type" value="Genomic_DNA"/>
</dbReference>
<dbReference type="Pfam" id="PF08821">
    <property type="entry name" value="CGGC"/>
    <property type="match status" value="1"/>
</dbReference>
<dbReference type="InterPro" id="IPR014925">
    <property type="entry name" value="CGGC_dom"/>
</dbReference>
<proteinExistence type="predicted"/>
<feature type="domain" description="CGGC" evidence="1">
    <location>
        <begin position="38"/>
        <end position="150"/>
    </location>
</feature>
<evidence type="ECO:0000313" key="3">
    <source>
        <dbReference type="Proteomes" id="UP000095431"/>
    </source>
</evidence>
<gene>
    <name evidence="2" type="ORF">ERS852478_02866</name>
</gene>
<organism evidence="2 3">
    <name type="scientific">Blautia wexlerae</name>
    <dbReference type="NCBI Taxonomy" id="418240"/>
    <lineage>
        <taxon>Bacteria</taxon>
        <taxon>Bacillati</taxon>
        <taxon>Bacillota</taxon>
        <taxon>Clostridia</taxon>
        <taxon>Lachnospirales</taxon>
        <taxon>Lachnospiraceae</taxon>
        <taxon>Blautia</taxon>
    </lineage>
</organism>
<sequence>MTAAGRCIFYFYNMSIDRPESGKFLTLACYIWRKKMNKIGILTCIHSNNVCARVGCLAAFQNRTDFFQDYPEDTCLAAMMTCNGCKGANPIEPIEDKGILEKIDRLVSEKISTIHVGVCRLPDGKHECPRMTQICNMIEERGIKVVRGTHKE</sequence>
<dbReference type="SMART" id="SM01078">
    <property type="entry name" value="CGGC"/>
    <property type="match status" value="1"/>
</dbReference>
<evidence type="ECO:0000259" key="1">
    <source>
        <dbReference type="SMART" id="SM01078"/>
    </source>
</evidence>
<name>A0A174F6U9_9FIRM</name>
<protein>
    <submittedName>
        <fullName evidence="2">Predicted metal-binding protein</fullName>
    </submittedName>
</protein>
<accession>A0A174F6U9</accession>
<reference evidence="2 3" key="1">
    <citation type="submission" date="2015-09" db="EMBL/GenBank/DDBJ databases">
        <authorList>
            <consortium name="Pathogen Informatics"/>
        </authorList>
    </citation>
    <scope>NUCLEOTIDE SEQUENCE [LARGE SCALE GENOMIC DNA]</scope>
    <source>
        <strain evidence="2 3">2789STDY5834863</strain>
    </source>
</reference>
<dbReference type="AlphaFoldDB" id="A0A174F6U9"/>
<dbReference type="Proteomes" id="UP000095431">
    <property type="component" value="Unassembled WGS sequence"/>
</dbReference>